<sequence>VPEGGSIRLDGFQAPAYLFVAEAAKYLRINPSSVYDMLWSGRLPGYKVGGKWRIAQADLDALLAGQLRTETEEERVQRWIATAPALSDKQKDVIATAFAGSFTPIKTASA</sequence>
<dbReference type="Pfam" id="PF12728">
    <property type="entry name" value="HTH_17"/>
    <property type="match status" value="1"/>
</dbReference>
<reference evidence="2 3" key="1">
    <citation type="submission" date="2017-01" db="EMBL/GenBank/DDBJ databases">
        <authorList>
            <consortium name="Urmite Genomes"/>
        </authorList>
    </citation>
    <scope>NUCLEOTIDE SEQUENCE [LARGE SCALE GENOMIC DNA]</scope>
    <source>
        <strain evidence="2 3">AB215</strain>
    </source>
</reference>
<dbReference type="Proteomes" id="UP000240424">
    <property type="component" value="Unassembled WGS sequence"/>
</dbReference>
<gene>
    <name evidence="2" type="ORF">MNAB215_2716</name>
</gene>
<organism evidence="2 3">
    <name type="scientific">Mycobacterium numidiamassiliense</name>
    <dbReference type="NCBI Taxonomy" id="1841861"/>
    <lineage>
        <taxon>Bacteria</taxon>
        <taxon>Bacillati</taxon>
        <taxon>Actinomycetota</taxon>
        <taxon>Actinomycetes</taxon>
        <taxon>Mycobacteriales</taxon>
        <taxon>Mycobacteriaceae</taxon>
        <taxon>Mycobacterium</taxon>
    </lineage>
</organism>
<keyword evidence="3" id="KW-1185">Reference proteome</keyword>
<evidence type="ECO:0000313" key="2">
    <source>
        <dbReference type="EMBL" id="SPM40515.1"/>
    </source>
</evidence>
<evidence type="ECO:0000313" key="3">
    <source>
        <dbReference type="Proteomes" id="UP000240424"/>
    </source>
</evidence>
<dbReference type="InterPro" id="IPR041657">
    <property type="entry name" value="HTH_17"/>
</dbReference>
<dbReference type="AlphaFoldDB" id="A0A2U3PA02"/>
<dbReference type="EMBL" id="FUEZ01000004">
    <property type="protein sequence ID" value="SPM40515.1"/>
    <property type="molecule type" value="Genomic_DNA"/>
</dbReference>
<proteinExistence type="predicted"/>
<protein>
    <submittedName>
        <fullName evidence="2">Mycobacterium numidiamassiliense ORFan</fullName>
    </submittedName>
</protein>
<feature type="non-terminal residue" evidence="2">
    <location>
        <position position="1"/>
    </location>
</feature>
<name>A0A2U3PA02_9MYCO</name>
<dbReference type="GO" id="GO:0003677">
    <property type="term" value="F:DNA binding"/>
    <property type="evidence" value="ECO:0007669"/>
    <property type="project" value="InterPro"/>
</dbReference>
<dbReference type="InterPro" id="IPR010093">
    <property type="entry name" value="SinI_DNA-bd"/>
</dbReference>
<dbReference type="NCBIfam" id="TIGR01764">
    <property type="entry name" value="excise"/>
    <property type="match status" value="1"/>
</dbReference>
<dbReference type="STRING" id="1841861.GCA_900157365_01035"/>
<feature type="domain" description="Helix-turn-helix" evidence="1">
    <location>
        <begin position="20"/>
        <end position="66"/>
    </location>
</feature>
<evidence type="ECO:0000259" key="1">
    <source>
        <dbReference type="Pfam" id="PF12728"/>
    </source>
</evidence>
<accession>A0A2U3PA02</accession>